<organism evidence="4 5">
    <name type="scientific">Streptomyces atratus</name>
    <dbReference type="NCBI Taxonomy" id="1893"/>
    <lineage>
        <taxon>Bacteria</taxon>
        <taxon>Bacillati</taxon>
        <taxon>Actinomycetota</taxon>
        <taxon>Actinomycetes</taxon>
        <taxon>Kitasatosporales</taxon>
        <taxon>Streptomycetaceae</taxon>
        <taxon>Streptomyces</taxon>
    </lineage>
</organism>
<dbReference type="AlphaFoldDB" id="A0A2Z5JKI4"/>
<dbReference type="NCBIfam" id="TIGR02679">
    <property type="entry name" value="TIGR02679 family protein"/>
    <property type="match status" value="1"/>
</dbReference>
<dbReference type="InterPro" id="IPR013495">
    <property type="entry name" value="CHP02679"/>
</dbReference>
<name>A0A2Z5JKI4_STRAR</name>
<dbReference type="Proteomes" id="UP000252698">
    <property type="component" value="Chromosome"/>
</dbReference>
<protein>
    <submittedName>
        <fullName evidence="4">TIGR02679 family protein</fullName>
    </submittedName>
</protein>
<dbReference type="Pfam" id="PF11796">
    <property type="entry name" value="DUF3323"/>
    <property type="match status" value="1"/>
</dbReference>
<dbReference type="InterPro" id="IPR024466">
    <property type="entry name" value="CHP02679_N"/>
</dbReference>
<dbReference type="KEGG" id="sata:C5746_31530"/>
<dbReference type="EMBL" id="CP027306">
    <property type="protein sequence ID" value="AXE80749.1"/>
    <property type="molecule type" value="Genomic_DNA"/>
</dbReference>
<feature type="compositionally biased region" description="Basic and acidic residues" evidence="1">
    <location>
        <begin position="36"/>
        <end position="45"/>
    </location>
</feature>
<feature type="compositionally biased region" description="Basic residues" evidence="1">
    <location>
        <begin position="1"/>
        <end position="15"/>
    </location>
</feature>
<sequence length="532" mass="55777">MGRQRPTARHRARRHPACDGGSPPGRWLRTGGRGRGGTDRRDGADRWCGGRRRTGVPVDVNPPARPAAAVRAPGPRAAGHREGPADVVAAEQPGTPRTEGQTGRADAERLGRLLGGPGLAWLLERVRQRMAGGRPLTGAVTLAHPDEPQRRAAERLLGRAPSAGRSLTVRLDAVDAILRRSGAGPDGLGAAVVALTGPVAVHADVRGREERAWEEAYAPFGALDSGLADWAERIRRDGVVRRLARTPEAAAPLVSAAVRVLRALPAVPPTSRATFAARHLSGAHALDEGTPLAALVLSGLRSLTGFPDGSGAEWRREAWASAGLLKDDVSSTVLTLNLRGTPALDWMAEAGEPTVLTLRSLTRHAPSSVLSGTGAVHVCENPAVLSAAADAFGPACPPMVCLQGQPSAAALTLLRGLSAQGAGLLYHGDFDWGGVRIATALGRGAPWRPWRYGAADYRAAVPRVTEPQQLAGASAATPWDPALTVALTEHGVRVEEEAVLDDLLSDLEKQARRGASRNAERSAPSLPRSTTR</sequence>
<gene>
    <name evidence="4" type="ORF">C5746_31530</name>
</gene>
<feature type="domain" description="Conserved hypothetical protein CHP02679 N terminus" evidence="3">
    <location>
        <begin position="136"/>
        <end position="339"/>
    </location>
</feature>
<evidence type="ECO:0000259" key="3">
    <source>
        <dbReference type="Pfam" id="PF11796"/>
    </source>
</evidence>
<dbReference type="InterPro" id="IPR024465">
    <property type="entry name" value="DUF2399"/>
</dbReference>
<evidence type="ECO:0000259" key="2">
    <source>
        <dbReference type="Pfam" id="PF09664"/>
    </source>
</evidence>
<feature type="compositionally biased region" description="Low complexity" evidence="1">
    <location>
        <begin position="56"/>
        <end position="77"/>
    </location>
</feature>
<reference evidence="4 5" key="1">
    <citation type="journal article" date="2018" name="Front. Microbiol.">
        <title>Genome Sequencing of Streptomyces atratus SCSIOZH16 and Activation Production of Nocardamine via Metabolic Engineering.</title>
        <authorList>
            <person name="Li Y."/>
            <person name="Zhang C."/>
            <person name="Liu C."/>
            <person name="Ju J."/>
            <person name="Ma J."/>
        </authorList>
    </citation>
    <scope>NUCLEOTIDE SEQUENCE [LARGE SCALE GENOMIC DNA]</scope>
    <source>
        <strain evidence="4 5">SCSIO_ZH16</strain>
    </source>
</reference>
<dbReference type="Pfam" id="PF09664">
    <property type="entry name" value="DUF2399"/>
    <property type="match status" value="1"/>
</dbReference>
<proteinExistence type="predicted"/>
<feature type="domain" description="DUF2399" evidence="2">
    <location>
        <begin position="355"/>
        <end position="507"/>
    </location>
</feature>
<feature type="region of interest" description="Disordered" evidence="1">
    <location>
        <begin position="511"/>
        <end position="532"/>
    </location>
</feature>
<evidence type="ECO:0000313" key="5">
    <source>
        <dbReference type="Proteomes" id="UP000252698"/>
    </source>
</evidence>
<evidence type="ECO:0000313" key="4">
    <source>
        <dbReference type="EMBL" id="AXE80749.1"/>
    </source>
</evidence>
<feature type="region of interest" description="Disordered" evidence="1">
    <location>
        <begin position="1"/>
        <end position="105"/>
    </location>
</feature>
<accession>A0A2Z5JKI4</accession>
<evidence type="ECO:0000256" key="1">
    <source>
        <dbReference type="SAM" id="MobiDB-lite"/>
    </source>
</evidence>